<dbReference type="InterPro" id="IPR013976">
    <property type="entry name" value="HDOD"/>
</dbReference>
<dbReference type="EC" id="2.7.13.3" evidence="2"/>
<accession>A0A011PMG9</accession>
<dbReference type="EMBL" id="JEMX01000077">
    <property type="protein sequence ID" value="EXI78232.1"/>
    <property type="molecule type" value="Genomic_DNA"/>
</dbReference>
<dbReference type="SUPFAM" id="SSF55781">
    <property type="entry name" value="GAF domain-like"/>
    <property type="match status" value="1"/>
</dbReference>
<evidence type="ECO:0000256" key="3">
    <source>
        <dbReference type="ARBA" id="ARBA00022553"/>
    </source>
</evidence>
<dbReference type="InterPro" id="IPR052340">
    <property type="entry name" value="RNase_Y/CdgJ"/>
</dbReference>
<evidence type="ECO:0000256" key="1">
    <source>
        <dbReference type="ARBA" id="ARBA00000085"/>
    </source>
</evidence>
<dbReference type="Gene3D" id="1.10.287.130">
    <property type="match status" value="1"/>
</dbReference>
<comment type="catalytic activity">
    <reaction evidence="1">
        <text>ATP + protein L-histidine = ADP + protein N-phospho-L-histidine.</text>
        <dbReference type="EC" id="2.7.13.3"/>
    </reaction>
</comment>
<dbReference type="Gene3D" id="3.30.450.40">
    <property type="match status" value="1"/>
</dbReference>
<keyword evidence="6" id="KW-0418">Kinase</keyword>
<dbReference type="InterPro" id="IPR036890">
    <property type="entry name" value="HATPase_C_sf"/>
</dbReference>
<evidence type="ECO:0000313" key="7">
    <source>
        <dbReference type="Proteomes" id="UP000021816"/>
    </source>
</evidence>
<comment type="caution">
    <text evidence="6">The sequence shown here is derived from an EMBL/GenBank/DDBJ whole genome shotgun (WGS) entry which is preliminary data.</text>
</comment>
<evidence type="ECO:0000256" key="2">
    <source>
        <dbReference type="ARBA" id="ARBA00012438"/>
    </source>
</evidence>
<dbReference type="InterPro" id="IPR029016">
    <property type="entry name" value="GAF-like_dom_sf"/>
</dbReference>
<dbReference type="InterPro" id="IPR005467">
    <property type="entry name" value="His_kinase_dom"/>
</dbReference>
<proteinExistence type="predicted"/>
<evidence type="ECO:0000259" key="4">
    <source>
        <dbReference type="PROSITE" id="PS50109"/>
    </source>
</evidence>
<dbReference type="SUPFAM" id="SSF109604">
    <property type="entry name" value="HD-domain/PDEase-like"/>
    <property type="match status" value="1"/>
</dbReference>
<gene>
    <name evidence="6" type="primary">kinA_2</name>
    <name evidence="6" type="ORF">AW10_03202</name>
</gene>
<dbReference type="PROSITE" id="PS51833">
    <property type="entry name" value="HDOD"/>
    <property type="match status" value="1"/>
</dbReference>
<dbReference type="InterPro" id="IPR004358">
    <property type="entry name" value="Sig_transdc_His_kin-like_C"/>
</dbReference>
<dbReference type="SMART" id="SM00387">
    <property type="entry name" value="HATPase_c"/>
    <property type="match status" value="1"/>
</dbReference>
<protein>
    <recommendedName>
        <fullName evidence="2">histidine kinase</fullName>
        <ecNumber evidence="2">2.7.13.3</ecNumber>
    </recommendedName>
</protein>
<dbReference type="SMART" id="SM00471">
    <property type="entry name" value="HDc"/>
    <property type="match status" value="1"/>
</dbReference>
<reference evidence="6 7" key="1">
    <citation type="submission" date="2014-02" db="EMBL/GenBank/DDBJ databases">
        <title>Expanding our view of genomic diversity in Candidatus Accumulibacter clades.</title>
        <authorList>
            <person name="Skennerton C.T."/>
            <person name="Barr J.J."/>
            <person name="Slater F.R."/>
            <person name="Bond P.L."/>
            <person name="Tyson G.W."/>
        </authorList>
    </citation>
    <scope>NUCLEOTIDE SEQUENCE [LARGE SCALE GENOMIC DNA]</scope>
    <source>
        <strain evidence="7">BA-92</strain>
    </source>
</reference>
<dbReference type="InterPro" id="IPR003607">
    <property type="entry name" value="HD/PDEase_dom"/>
</dbReference>
<dbReference type="PANTHER" id="PTHR33525:SF3">
    <property type="entry name" value="RIBONUCLEASE Y"/>
    <property type="match status" value="1"/>
</dbReference>
<dbReference type="STRING" id="1454003.AW10_03202"/>
<dbReference type="Pfam" id="PF02518">
    <property type="entry name" value="HATPase_c"/>
    <property type="match status" value="1"/>
</dbReference>
<dbReference type="PRINTS" id="PR00344">
    <property type="entry name" value="BCTRLSENSOR"/>
</dbReference>
<dbReference type="GO" id="GO:0000155">
    <property type="term" value="F:phosphorelay sensor kinase activity"/>
    <property type="evidence" value="ECO:0007669"/>
    <property type="project" value="InterPro"/>
</dbReference>
<keyword evidence="6" id="KW-0808">Transferase</keyword>
<dbReference type="PATRIC" id="fig|1454003.3.peg.3257"/>
<evidence type="ECO:0000259" key="5">
    <source>
        <dbReference type="PROSITE" id="PS51833"/>
    </source>
</evidence>
<dbReference type="Gene3D" id="3.30.565.10">
    <property type="entry name" value="Histidine kinase-like ATPase, C-terminal domain"/>
    <property type="match status" value="1"/>
</dbReference>
<feature type="domain" description="Histidine kinase" evidence="4">
    <location>
        <begin position="502"/>
        <end position="714"/>
    </location>
</feature>
<organism evidence="6 7">
    <name type="scientific">Candidatus Accumulibacter appositus</name>
    <dbReference type="NCBI Taxonomy" id="1454003"/>
    <lineage>
        <taxon>Bacteria</taxon>
        <taxon>Pseudomonadati</taxon>
        <taxon>Pseudomonadota</taxon>
        <taxon>Betaproteobacteria</taxon>
        <taxon>Candidatus Accumulibacter</taxon>
    </lineage>
</organism>
<keyword evidence="3" id="KW-0597">Phosphoprotein</keyword>
<sequence>MISLPEPVRHAIESGRAPSPPQILLRLLQMVDDDSTTMAKLAGLVEQDPGLCTRVLTAANSPAIRRGAQLRSIENCLIALGTRLVRSIATCLSVQNLFDERAASRSVDLSAFWTHSLLVAELSRSLATTYAYPRPDEAYLAGLLHDVGELILLSALGEPYRQLLAACPSEAELADRESERFSVHHGEIGTWLADQWHLDSPFADGILFHHLPAEQIATAAQLPQLVWLAHALVSCDTIPEELAALADQMFASDRSDRLGSLRDAAEQRMCIIADAIGIAPPERAAAGGSSNGMPRILGARRRCSETDAEEQIAAIIADKALLQPLQQDLCALESDAEVFLSLRESARILFDLNHLAFLLCEPENGPLSGQGIAAQPAIFGQIRILAEAHRSLAAAAAISGQICSSHDHASPAAKSLIDIQFARALSSSGLVCIPMLGRDRTIGVIVAGQSADQHSRLARRLACLANFGRISGITLESWRDARALRQESDEAVAARFTRQARRVVHEAGNPLTIIKGYLHILDGKLPPGAGVHHELKVLSDEIDRVASIVRRMSEVPAGSDDDQALDVCELVRELLLLYRETLFDKRGIAIETALPLRPLRIAADRGSIKQILVNLWKNASEALSPGQRLKLSLTEDILHQGQPVCELRIEDNGPGMSEAAMRALHRAADGQLGAARGMGLSIVGALAHRLGIPVSCRSKAGHGSMISLLLPTPVRVELRGDGEAKPN</sequence>
<dbReference type="Proteomes" id="UP000021816">
    <property type="component" value="Unassembled WGS sequence"/>
</dbReference>
<dbReference type="PANTHER" id="PTHR33525">
    <property type="match status" value="1"/>
</dbReference>
<dbReference type="InterPro" id="IPR003661">
    <property type="entry name" value="HisK_dim/P_dom"/>
</dbReference>
<name>A0A011PMG9_9PROT</name>
<dbReference type="SUPFAM" id="SSF55874">
    <property type="entry name" value="ATPase domain of HSP90 chaperone/DNA topoisomerase II/histidine kinase"/>
    <property type="match status" value="1"/>
</dbReference>
<dbReference type="Gene3D" id="1.10.3210.10">
    <property type="entry name" value="Hypothetical protein af1432"/>
    <property type="match status" value="1"/>
</dbReference>
<dbReference type="CDD" id="cd00082">
    <property type="entry name" value="HisKA"/>
    <property type="match status" value="1"/>
</dbReference>
<evidence type="ECO:0000313" key="6">
    <source>
        <dbReference type="EMBL" id="EXI78232.1"/>
    </source>
</evidence>
<dbReference type="CDD" id="cd00077">
    <property type="entry name" value="HDc"/>
    <property type="match status" value="1"/>
</dbReference>
<dbReference type="PROSITE" id="PS50109">
    <property type="entry name" value="HIS_KIN"/>
    <property type="match status" value="1"/>
</dbReference>
<dbReference type="InterPro" id="IPR003594">
    <property type="entry name" value="HATPase_dom"/>
</dbReference>
<dbReference type="AlphaFoldDB" id="A0A011PMG9"/>
<feature type="domain" description="HDOD" evidence="5">
    <location>
        <begin position="17"/>
        <end position="212"/>
    </location>
</feature>
<dbReference type="Pfam" id="PF08668">
    <property type="entry name" value="HDOD"/>
    <property type="match status" value="1"/>
</dbReference>